<proteinExistence type="predicted"/>
<dbReference type="Proteomes" id="UP000263517">
    <property type="component" value="Unassembled WGS sequence"/>
</dbReference>
<name>A0A350P8N4_9ALTE</name>
<dbReference type="RefSeq" id="WP_272969846.1">
    <property type="nucleotide sequence ID" value="NZ_CALBIY010000073.1"/>
</dbReference>
<dbReference type="AlphaFoldDB" id="A0A350P8N4"/>
<reference evidence="1 2" key="1">
    <citation type="journal article" date="2018" name="Nat. Biotechnol.">
        <title>A standardized bacterial taxonomy based on genome phylogeny substantially revises the tree of life.</title>
        <authorList>
            <person name="Parks D.H."/>
            <person name="Chuvochina M."/>
            <person name="Waite D.W."/>
            <person name="Rinke C."/>
            <person name="Skarshewski A."/>
            <person name="Chaumeil P.A."/>
            <person name="Hugenholtz P."/>
        </authorList>
    </citation>
    <scope>NUCLEOTIDE SEQUENCE [LARGE SCALE GENOMIC DNA]</scope>
    <source>
        <strain evidence="1">UBA11978</strain>
    </source>
</reference>
<dbReference type="EMBL" id="DNAN01000632">
    <property type="protein sequence ID" value="HAW77651.1"/>
    <property type="molecule type" value="Genomic_DNA"/>
</dbReference>
<accession>A0A350P8N4</accession>
<evidence type="ECO:0000313" key="2">
    <source>
        <dbReference type="Proteomes" id="UP000263517"/>
    </source>
</evidence>
<protein>
    <submittedName>
        <fullName evidence="1">Uncharacterized protein</fullName>
    </submittedName>
</protein>
<gene>
    <name evidence="1" type="ORF">DCW74_18190</name>
</gene>
<sequence length="78" mass="9066">MSKDKDDEYKNEFAKQNSIGEFFPSNSPKGRIVEEQKQLKFAVGKRTKRTSITHKKRLSKAFKSLAEEMDKTRNADNK</sequence>
<organism evidence="1 2">
    <name type="scientific">Alteromonas australica</name>
    <dbReference type="NCBI Taxonomy" id="589873"/>
    <lineage>
        <taxon>Bacteria</taxon>
        <taxon>Pseudomonadati</taxon>
        <taxon>Pseudomonadota</taxon>
        <taxon>Gammaproteobacteria</taxon>
        <taxon>Alteromonadales</taxon>
        <taxon>Alteromonadaceae</taxon>
        <taxon>Alteromonas/Salinimonas group</taxon>
        <taxon>Alteromonas</taxon>
    </lineage>
</organism>
<comment type="caution">
    <text evidence="1">The sequence shown here is derived from an EMBL/GenBank/DDBJ whole genome shotgun (WGS) entry which is preliminary data.</text>
</comment>
<evidence type="ECO:0000313" key="1">
    <source>
        <dbReference type="EMBL" id="HAW77651.1"/>
    </source>
</evidence>